<accession>A0A7S0D6H7</accession>
<dbReference type="GO" id="GO:0005743">
    <property type="term" value="C:mitochondrial inner membrane"/>
    <property type="evidence" value="ECO:0007669"/>
    <property type="project" value="TreeGrafter"/>
</dbReference>
<dbReference type="AlphaFoldDB" id="A0A7S0D6H7"/>
<proteinExistence type="predicted"/>
<dbReference type="GO" id="GO:0006744">
    <property type="term" value="P:ubiquinone biosynthetic process"/>
    <property type="evidence" value="ECO:0007669"/>
    <property type="project" value="InterPro"/>
</dbReference>
<name>A0A7S0D6H7_9EUKA</name>
<organism evidence="1">
    <name type="scientific">Amorphochlora amoebiformis</name>
    <dbReference type="NCBI Taxonomy" id="1561963"/>
    <lineage>
        <taxon>Eukaryota</taxon>
        <taxon>Sar</taxon>
        <taxon>Rhizaria</taxon>
        <taxon>Cercozoa</taxon>
        <taxon>Chlorarachniophyceae</taxon>
        <taxon>Amorphochlora</taxon>
    </lineage>
</organism>
<sequence>MRLWQPSSSMSTRPAILGRMFRGFPAFEEKRAWIGAYRRYTLETEGLGAMGLGFGWGFQSARTTGRTVAFLPGLGGGRKANWKNGEINRGITLGGSFSAKVRQMGTSTSTSTSTLTASFDWEAIDKEKTHGPHWLDEELRSDHAGETGAVWIYKGAIWAMQLRSNSANALYQLGVDMGCPYRVLEKQEAWQFVNHHIRTEAKHLELMERIVDLDNRSKALPIWKLAAFVLGAMPTLLGPTPKWLYYTVDGVETFVEQHYLNHIIPLEVDGKCPELVRLLRMCMEEEVRHREDAAGLSGIETCTRVPKSFVVRAWFWVLRSGSSLAVSVAKRI</sequence>
<dbReference type="PANTHER" id="PTHR11237:SF4">
    <property type="entry name" value="5-DEMETHOXYUBIQUINONE HYDROXYLASE, MITOCHONDRIAL"/>
    <property type="match status" value="1"/>
</dbReference>
<gene>
    <name evidence="1" type="ORF">LAMO00422_LOCUS7012</name>
</gene>
<protein>
    <recommendedName>
        <fullName evidence="2">Ubiquinone biosynthesis protein COQ7</fullName>
    </recommendedName>
</protein>
<dbReference type="GO" id="GO:0008682">
    <property type="term" value="F:3-demethoxyubiquinol 3-hydroxylase activity"/>
    <property type="evidence" value="ECO:0007669"/>
    <property type="project" value="TreeGrafter"/>
</dbReference>
<dbReference type="EMBL" id="HBEM01009994">
    <property type="protein sequence ID" value="CAD8442970.1"/>
    <property type="molecule type" value="Transcribed_RNA"/>
</dbReference>
<dbReference type="InterPro" id="IPR011566">
    <property type="entry name" value="Ubq_synth_Coq7"/>
</dbReference>
<evidence type="ECO:0008006" key="2">
    <source>
        <dbReference type="Google" id="ProtNLM"/>
    </source>
</evidence>
<reference evidence="1" key="1">
    <citation type="submission" date="2021-01" db="EMBL/GenBank/DDBJ databases">
        <authorList>
            <person name="Corre E."/>
            <person name="Pelletier E."/>
            <person name="Niang G."/>
            <person name="Scheremetjew M."/>
            <person name="Finn R."/>
            <person name="Kale V."/>
            <person name="Holt S."/>
            <person name="Cochrane G."/>
            <person name="Meng A."/>
            <person name="Brown T."/>
            <person name="Cohen L."/>
        </authorList>
    </citation>
    <scope>NUCLEOTIDE SEQUENCE</scope>
    <source>
        <strain evidence="1">CCMP2058</strain>
    </source>
</reference>
<dbReference type="PANTHER" id="PTHR11237">
    <property type="entry name" value="COENZYME Q10 BIOSYNTHESIS PROTEIN 7"/>
    <property type="match status" value="1"/>
</dbReference>
<dbReference type="Pfam" id="PF03232">
    <property type="entry name" value="COQ7"/>
    <property type="match status" value="2"/>
</dbReference>
<evidence type="ECO:0000313" key="1">
    <source>
        <dbReference type="EMBL" id="CAD8442970.1"/>
    </source>
</evidence>